<feature type="non-terminal residue" evidence="1">
    <location>
        <position position="1"/>
    </location>
</feature>
<dbReference type="AlphaFoldDB" id="A0A699XQP1"/>
<organism evidence="1">
    <name type="scientific">Tanacetum cinerariifolium</name>
    <name type="common">Dalmatian daisy</name>
    <name type="synonym">Chrysanthemum cinerariifolium</name>
    <dbReference type="NCBI Taxonomy" id="118510"/>
    <lineage>
        <taxon>Eukaryota</taxon>
        <taxon>Viridiplantae</taxon>
        <taxon>Streptophyta</taxon>
        <taxon>Embryophyta</taxon>
        <taxon>Tracheophyta</taxon>
        <taxon>Spermatophyta</taxon>
        <taxon>Magnoliopsida</taxon>
        <taxon>eudicotyledons</taxon>
        <taxon>Gunneridae</taxon>
        <taxon>Pentapetalae</taxon>
        <taxon>asterids</taxon>
        <taxon>campanulids</taxon>
        <taxon>Asterales</taxon>
        <taxon>Asteraceae</taxon>
        <taxon>Asteroideae</taxon>
        <taxon>Anthemideae</taxon>
        <taxon>Anthemidinae</taxon>
        <taxon>Tanacetum</taxon>
    </lineage>
</organism>
<evidence type="ECO:0000313" key="1">
    <source>
        <dbReference type="EMBL" id="GFD60620.1"/>
    </source>
</evidence>
<dbReference type="EMBL" id="BKCJ011880177">
    <property type="protein sequence ID" value="GFD60620.1"/>
    <property type="molecule type" value="Genomic_DNA"/>
</dbReference>
<proteinExistence type="predicted"/>
<sequence length="80" mass="8721">GQFDPYPQPGSSDSCLEILCAGGSPQLDYRVLVVPYHGWLGNADDFHWTVESMVAKARHALPVPLVLILPDAYGAVRADR</sequence>
<accession>A0A699XQP1</accession>
<protein>
    <submittedName>
        <fullName evidence="1">Uncharacterized protein</fullName>
    </submittedName>
</protein>
<comment type="caution">
    <text evidence="1">The sequence shown here is derived from an EMBL/GenBank/DDBJ whole genome shotgun (WGS) entry which is preliminary data.</text>
</comment>
<name>A0A699XQP1_TANCI</name>
<gene>
    <name evidence="1" type="ORF">Tci_932589</name>
</gene>
<feature type="non-terminal residue" evidence="1">
    <location>
        <position position="80"/>
    </location>
</feature>
<reference evidence="1" key="1">
    <citation type="journal article" date="2019" name="Sci. Rep.">
        <title>Draft genome of Tanacetum cinerariifolium, the natural source of mosquito coil.</title>
        <authorList>
            <person name="Yamashiro T."/>
            <person name="Shiraishi A."/>
            <person name="Satake H."/>
            <person name="Nakayama K."/>
        </authorList>
    </citation>
    <scope>NUCLEOTIDE SEQUENCE</scope>
</reference>